<protein>
    <submittedName>
        <fullName evidence="5">Tyrosine-type recombinase/integrase</fullName>
    </submittedName>
</protein>
<keyword evidence="3" id="KW-0238">DNA-binding</keyword>
<dbReference type="Gene3D" id="1.10.443.10">
    <property type="entry name" value="Intergrase catalytic core"/>
    <property type="match status" value="1"/>
</dbReference>
<comment type="similarity">
    <text evidence="1">Belongs to the 'phage' integrase family.</text>
</comment>
<dbReference type="InterPro" id="IPR028259">
    <property type="entry name" value="AP2-like_int_N"/>
</dbReference>
<dbReference type="InterPro" id="IPR011010">
    <property type="entry name" value="DNA_brk_join_enz"/>
</dbReference>
<name>A0A226S234_9LACO</name>
<evidence type="ECO:0000313" key="6">
    <source>
        <dbReference type="Proteomes" id="UP000460132"/>
    </source>
</evidence>
<dbReference type="GO" id="GO:0003677">
    <property type="term" value="F:DNA binding"/>
    <property type="evidence" value="ECO:0007669"/>
    <property type="project" value="UniProtKB-KW"/>
</dbReference>
<gene>
    <name evidence="5" type="ORF">GTK63_05920</name>
</gene>
<reference evidence="5 6" key="1">
    <citation type="submission" date="2020-01" db="EMBL/GenBank/DDBJ databases">
        <title>Vaginal microbiome of pregnant Indian women: Insights into the genome of dominants Lactobacillus species.</title>
        <authorList>
            <person name="Das B."/>
            <person name="Mehta O."/>
            <person name="Ghosh T.S."/>
            <person name="Kothidar A."/>
            <person name="Gowtham M.R."/>
            <person name="Mitra R."/>
            <person name="Kshetrapal P."/>
            <person name="Wadhwa N."/>
            <person name="Thiruvengadam R."/>
            <person name="Nair G.B."/>
            <person name="Bhatnagar S."/>
            <person name="Pore S."/>
        </authorList>
    </citation>
    <scope>NUCLEOTIDE SEQUENCE [LARGE SCALE GENOMIC DNA]</scope>
    <source>
        <strain evidence="5 6">Indica2</strain>
    </source>
</reference>
<evidence type="ECO:0000256" key="2">
    <source>
        <dbReference type="ARBA" id="ARBA00022908"/>
    </source>
</evidence>
<organism evidence="5 6">
    <name type="scientific">Lactobacillus crispatus</name>
    <dbReference type="NCBI Taxonomy" id="47770"/>
    <lineage>
        <taxon>Bacteria</taxon>
        <taxon>Bacillati</taxon>
        <taxon>Bacillota</taxon>
        <taxon>Bacilli</taxon>
        <taxon>Lactobacillales</taxon>
        <taxon>Lactobacillaceae</taxon>
        <taxon>Lactobacillus</taxon>
    </lineage>
</organism>
<dbReference type="SUPFAM" id="SSF56349">
    <property type="entry name" value="DNA breaking-rejoining enzymes"/>
    <property type="match status" value="1"/>
</dbReference>
<dbReference type="PANTHER" id="PTHR30349">
    <property type="entry name" value="PHAGE INTEGRASE-RELATED"/>
    <property type="match status" value="1"/>
</dbReference>
<dbReference type="EMBL" id="WWFF01000007">
    <property type="protein sequence ID" value="MYN53853.1"/>
    <property type="molecule type" value="Genomic_DNA"/>
</dbReference>
<dbReference type="Gene3D" id="1.10.150.130">
    <property type="match status" value="1"/>
</dbReference>
<dbReference type="GO" id="GO:0006310">
    <property type="term" value="P:DNA recombination"/>
    <property type="evidence" value="ECO:0007669"/>
    <property type="project" value="UniProtKB-KW"/>
</dbReference>
<evidence type="ECO:0000256" key="3">
    <source>
        <dbReference type="ARBA" id="ARBA00023125"/>
    </source>
</evidence>
<accession>A0A226S234</accession>
<dbReference type="InterPro" id="IPR004107">
    <property type="entry name" value="Integrase_SAM-like_N"/>
</dbReference>
<evidence type="ECO:0000256" key="4">
    <source>
        <dbReference type="ARBA" id="ARBA00023172"/>
    </source>
</evidence>
<keyword evidence="2" id="KW-0229">DNA integration</keyword>
<dbReference type="Pfam" id="PF00589">
    <property type="entry name" value="Phage_integrase"/>
    <property type="match status" value="1"/>
</dbReference>
<dbReference type="Proteomes" id="UP000460132">
    <property type="component" value="Unassembled WGS sequence"/>
</dbReference>
<dbReference type="InterPro" id="IPR002104">
    <property type="entry name" value="Integrase_catalytic"/>
</dbReference>
<sequence length="383" mass="44949">MNNDIKEYTTPSGKKRYMFSIYVCKDDSTGQSIQIRKRGYKSLQDAQKAYLNYQQDILNGEYNPNVNAHIKLNKLIDDWLPVYEPTVKESTYATTLRIIDNHIRKELGSYYLDKLNVRLCDKAVKKWFKNSPKVFKRYAMYTSKILDYAISLELIKTNPMKKVILPKPKKDKKEFDAFYSKQELEDFLFWAKDYSFKAYAVFRLLAYSGMRIGELIALRWSDVDLSKDTITIERTYSKGLNNRRFITTPKTVNGFRTIHVEHQTLKVLTEWRKQQTGNLIRLGENVFNADQLVFSNLNNEPLESYTVEKWNKAICNKHHLRHIKLHGFRHTHASLCFEAGLAIGDVKNRLGHASIRTTMDVYTHVTKTKEKESADKFSRFMEM</sequence>
<keyword evidence="4" id="KW-0233">DNA recombination</keyword>
<dbReference type="CDD" id="cd01189">
    <property type="entry name" value="INT_ICEBs1_C_like"/>
    <property type="match status" value="1"/>
</dbReference>
<dbReference type="PANTHER" id="PTHR30349:SF64">
    <property type="entry name" value="PROPHAGE INTEGRASE INTD-RELATED"/>
    <property type="match status" value="1"/>
</dbReference>
<dbReference type="RefSeq" id="WP_089150538.1">
    <property type="nucleotide sequence ID" value="NZ_JACLZA010000017.1"/>
</dbReference>
<dbReference type="GO" id="GO:0015074">
    <property type="term" value="P:DNA integration"/>
    <property type="evidence" value="ECO:0007669"/>
    <property type="project" value="UniProtKB-KW"/>
</dbReference>
<dbReference type="InterPro" id="IPR050090">
    <property type="entry name" value="Tyrosine_recombinase_XerCD"/>
</dbReference>
<dbReference type="AlphaFoldDB" id="A0A226S234"/>
<dbReference type="PROSITE" id="PS51898">
    <property type="entry name" value="TYR_RECOMBINASE"/>
    <property type="match status" value="1"/>
</dbReference>
<evidence type="ECO:0000256" key="1">
    <source>
        <dbReference type="ARBA" id="ARBA00008857"/>
    </source>
</evidence>
<comment type="caution">
    <text evidence="5">The sequence shown here is derived from an EMBL/GenBank/DDBJ whole genome shotgun (WGS) entry which is preliminary data.</text>
</comment>
<dbReference type="InterPro" id="IPR010998">
    <property type="entry name" value="Integrase_recombinase_N"/>
</dbReference>
<dbReference type="Pfam" id="PF14659">
    <property type="entry name" value="Phage_int_SAM_3"/>
    <property type="match status" value="1"/>
</dbReference>
<dbReference type="Pfam" id="PF14657">
    <property type="entry name" value="Arm-DNA-bind_4"/>
    <property type="match status" value="1"/>
</dbReference>
<proteinExistence type="inferred from homology"/>
<dbReference type="InterPro" id="IPR013762">
    <property type="entry name" value="Integrase-like_cat_sf"/>
</dbReference>
<evidence type="ECO:0000313" key="5">
    <source>
        <dbReference type="EMBL" id="MYN53853.1"/>
    </source>
</evidence>